<keyword evidence="2" id="KW-0229">DNA integration</keyword>
<sequence length="395" mass="44648">MANLTNKLSDVFIRSAPPGRHADGHGLYLEVTKNLSRYWRMKYRYGGKEKRLAFGVYPEVKVAEARQRRDEARRLLRDGRDPSAVKAEAKTAARREAMAGFELAAQGWLEAKQLEWAPETYRKARYLLDTYLLPKLRRKSIATLTTRDAIAALQDVAIQAPALAVKARQYLHGIVDHAVRQGLRDDGRPLSLQHALPKRTKGHIPAATDLKLIRKLVRAIDEYPSTVVRAALQLAMYTAMRPGVVAAARWEDIDFDLREWHVPGARMKTKHDHIVSLPIQALTALHAMQAYTAGGTYVFPPLARQNTPHLHRDSLSKALREMGFAGQHATHGFRAMMRTIARERLGLDADLLEAQLAHAKKGEVNASYDRTKFDDTRRTAMQRWADYLERIGTAK</sequence>
<dbReference type="Pfam" id="PF22022">
    <property type="entry name" value="Phage_int_M"/>
    <property type="match status" value="1"/>
</dbReference>
<evidence type="ECO:0000313" key="7">
    <source>
        <dbReference type="Proteomes" id="UP000030518"/>
    </source>
</evidence>
<comment type="similarity">
    <text evidence="1">Belongs to the 'phage' integrase family.</text>
</comment>
<dbReference type="InterPro" id="IPR011010">
    <property type="entry name" value="DNA_brk_join_enz"/>
</dbReference>
<dbReference type="InterPro" id="IPR038488">
    <property type="entry name" value="Integrase_DNA-bd_sf"/>
</dbReference>
<dbReference type="Pfam" id="PF00589">
    <property type="entry name" value="Phage_integrase"/>
    <property type="match status" value="1"/>
</dbReference>
<evidence type="ECO:0000256" key="1">
    <source>
        <dbReference type="ARBA" id="ARBA00008857"/>
    </source>
</evidence>
<keyword evidence="4" id="KW-0233">DNA recombination</keyword>
<dbReference type="OrthoDB" id="9795573at2"/>
<evidence type="ECO:0000313" key="6">
    <source>
        <dbReference type="EMBL" id="KGQ20663.1"/>
    </source>
</evidence>
<keyword evidence="7" id="KW-1185">Reference proteome</keyword>
<evidence type="ECO:0000259" key="5">
    <source>
        <dbReference type="PROSITE" id="PS51898"/>
    </source>
</evidence>
<evidence type="ECO:0000256" key="2">
    <source>
        <dbReference type="ARBA" id="ARBA00022908"/>
    </source>
</evidence>
<dbReference type="InterPro" id="IPR050808">
    <property type="entry name" value="Phage_Integrase"/>
</dbReference>
<dbReference type="PROSITE" id="PS51898">
    <property type="entry name" value="TYR_RECOMBINASE"/>
    <property type="match status" value="1"/>
</dbReference>
<organism evidence="6 7">
    <name type="scientific">Lysobacter dokdonensis DS-58</name>
    <dbReference type="NCBI Taxonomy" id="1300345"/>
    <lineage>
        <taxon>Bacteria</taxon>
        <taxon>Pseudomonadati</taxon>
        <taxon>Pseudomonadota</taxon>
        <taxon>Gammaproteobacteria</taxon>
        <taxon>Lysobacterales</taxon>
        <taxon>Lysobacteraceae</taxon>
        <taxon>Noviluteimonas</taxon>
    </lineage>
</organism>
<dbReference type="STRING" id="1300345.LF41_1201"/>
<dbReference type="PANTHER" id="PTHR30629:SF2">
    <property type="entry name" value="PROPHAGE INTEGRASE INTS-RELATED"/>
    <property type="match status" value="1"/>
</dbReference>
<dbReference type="EMBL" id="JRKJ01000002">
    <property type="protein sequence ID" value="KGQ20663.1"/>
    <property type="molecule type" value="Genomic_DNA"/>
</dbReference>
<reference evidence="6 7" key="1">
    <citation type="submission" date="2014-09" db="EMBL/GenBank/DDBJ databases">
        <title>Genome sequences of Lysobacter dokdonensis DS-58.</title>
        <authorList>
            <person name="Kim J.F."/>
            <person name="Kwak M.-J."/>
        </authorList>
    </citation>
    <scope>NUCLEOTIDE SEQUENCE [LARGE SCALE GENOMIC DNA]</scope>
    <source>
        <strain evidence="6 7">DS-58</strain>
    </source>
</reference>
<accession>A0A0A2WLL9</accession>
<keyword evidence="3" id="KW-0238">DNA-binding</keyword>
<dbReference type="GO" id="GO:0015074">
    <property type="term" value="P:DNA integration"/>
    <property type="evidence" value="ECO:0007669"/>
    <property type="project" value="UniProtKB-KW"/>
</dbReference>
<proteinExistence type="inferred from homology"/>
<dbReference type="RefSeq" id="WP_036165256.1">
    <property type="nucleotide sequence ID" value="NZ_JRKJ01000002.1"/>
</dbReference>
<protein>
    <submittedName>
        <fullName evidence="6">Phage integrase</fullName>
    </submittedName>
</protein>
<dbReference type="InterPro" id="IPR010998">
    <property type="entry name" value="Integrase_recombinase_N"/>
</dbReference>
<dbReference type="Pfam" id="PF13356">
    <property type="entry name" value="Arm-DNA-bind_3"/>
    <property type="match status" value="1"/>
</dbReference>
<dbReference type="Gene3D" id="1.10.150.130">
    <property type="match status" value="1"/>
</dbReference>
<comment type="caution">
    <text evidence="6">The sequence shown here is derived from an EMBL/GenBank/DDBJ whole genome shotgun (WGS) entry which is preliminary data.</text>
</comment>
<dbReference type="InterPro" id="IPR053876">
    <property type="entry name" value="Phage_int_M"/>
</dbReference>
<dbReference type="PANTHER" id="PTHR30629">
    <property type="entry name" value="PROPHAGE INTEGRASE"/>
    <property type="match status" value="1"/>
</dbReference>
<dbReference type="Gene3D" id="1.10.443.10">
    <property type="entry name" value="Intergrase catalytic core"/>
    <property type="match status" value="1"/>
</dbReference>
<gene>
    <name evidence="6" type="ORF">LF41_1201</name>
</gene>
<dbReference type="Proteomes" id="UP000030518">
    <property type="component" value="Unassembled WGS sequence"/>
</dbReference>
<dbReference type="Gene3D" id="3.30.160.390">
    <property type="entry name" value="Integrase, DNA-binding domain"/>
    <property type="match status" value="1"/>
</dbReference>
<dbReference type="GO" id="GO:0006310">
    <property type="term" value="P:DNA recombination"/>
    <property type="evidence" value="ECO:0007669"/>
    <property type="project" value="UniProtKB-KW"/>
</dbReference>
<dbReference type="InterPro" id="IPR002104">
    <property type="entry name" value="Integrase_catalytic"/>
</dbReference>
<name>A0A0A2WLL9_9GAMM</name>
<evidence type="ECO:0000256" key="4">
    <source>
        <dbReference type="ARBA" id="ARBA00023172"/>
    </source>
</evidence>
<dbReference type="InterPro" id="IPR025166">
    <property type="entry name" value="Integrase_DNA_bind_dom"/>
</dbReference>
<dbReference type="PATRIC" id="fig|1300345.3.peg.501"/>
<dbReference type="AlphaFoldDB" id="A0A0A2WLL9"/>
<dbReference type="CDD" id="cd00801">
    <property type="entry name" value="INT_P4_C"/>
    <property type="match status" value="1"/>
</dbReference>
<evidence type="ECO:0000256" key="3">
    <source>
        <dbReference type="ARBA" id="ARBA00023125"/>
    </source>
</evidence>
<dbReference type="InterPro" id="IPR013762">
    <property type="entry name" value="Integrase-like_cat_sf"/>
</dbReference>
<dbReference type="eggNOG" id="COG0582">
    <property type="taxonomic scope" value="Bacteria"/>
</dbReference>
<dbReference type="GO" id="GO:0003677">
    <property type="term" value="F:DNA binding"/>
    <property type="evidence" value="ECO:0007669"/>
    <property type="project" value="UniProtKB-KW"/>
</dbReference>
<dbReference type="SUPFAM" id="SSF56349">
    <property type="entry name" value="DNA breaking-rejoining enzymes"/>
    <property type="match status" value="1"/>
</dbReference>
<feature type="domain" description="Tyr recombinase" evidence="5">
    <location>
        <begin position="203"/>
        <end position="381"/>
    </location>
</feature>